<feature type="transmembrane region" description="Helical" evidence="6">
    <location>
        <begin position="82"/>
        <end position="100"/>
    </location>
</feature>
<evidence type="ECO:0000256" key="2">
    <source>
        <dbReference type="ARBA" id="ARBA00022448"/>
    </source>
</evidence>
<organism evidence="8 9">
    <name type="scientific">Candidatus Phosphoribacter hodrii</name>
    <dbReference type="NCBI Taxonomy" id="2953743"/>
    <lineage>
        <taxon>Bacteria</taxon>
        <taxon>Bacillati</taxon>
        <taxon>Actinomycetota</taxon>
        <taxon>Actinomycetes</taxon>
        <taxon>Micrococcales</taxon>
        <taxon>Dermatophilaceae</taxon>
        <taxon>Candidatus Phosphoribacter</taxon>
    </lineage>
</organism>
<dbReference type="AlphaFoldDB" id="A0A934X488"/>
<feature type="transmembrane region" description="Helical" evidence="6">
    <location>
        <begin position="312"/>
        <end position="335"/>
    </location>
</feature>
<dbReference type="InterPro" id="IPR036259">
    <property type="entry name" value="MFS_trans_sf"/>
</dbReference>
<feature type="transmembrane region" description="Helical" evidence="6">
    <location>
        <begin position="203"/>
        <end position="223"/>
    </location>
</feature>
<evidence type="ECO:0000313" key="9">
    <source>
        <dbReference type="Proteomes" id="UP000718281"/>
    </source>
</evidence>
<evidence type="ECO:0000256" key="3">
    <source>
        <dbReference type="ARBA" id="ARBA00022692"/>
    </source>
</evidence>
<evidence type="ECO:0000256" key="5">
    <source>
        <dbReference type="ARBA" id="ARBA00023136"/>
    </source>
</evidence>
<dbReference type="PANTHER" id="PTHR42718">
    <property type="entry name" value="MAJOR FACILITATOR SUPERFAMILY MULTIDRUG TRANSPORTER MFSC"/>
    <property type="match status" value="1"/>
</dbReference>
<dbReference type="Gene3D" id="1.20.1250.20">
    <property type="entry name" value="MFS general substrate transporter like domains"/>
    <property type="match status" value="2"/>
</dbReference>
<feature type="transmembrane region" description="Helical" evidence="6">
    <location>
        <begin position="112"/>
        <end position="133"/>
    </location>
</feature>
<feature type="domain" description="Major facilitator superfamily (MFS) profile" evidence="7">
    <location>
        <begin position="17"/>
        <end position="519"/>
    </location>
</feature>
<dbReference type="Proteomes" id="UP000718281">
    <property type="component" value="Unassembled WGS sequence"/>
</dbReference>
<dbReference type="GO" id="GO:0022857">
    <property type="term" value="F:transmembrane transporter activity"/>
    <property type="evidence" value="ECO:0007669"/>
    <property type="project" value="InterPro"/>
</dbReference>
<evidence type="ECO:0000256" key="4">
    <source>
        <dbReference type="ARBA" id="ARBA00022989"/>
    </source>
</evidence>
<keyword evidence="4 6" id="KW-1133">Transmembrane helix</keyword>
<feature type="transmembrane region" description="Helical" evidence="6">
    <location>
        <begin position="140"/>
        <end position="165"/>
    </location>
</feature>
<comment type="caution">
    <text evidence="8">The sequence shown here is derived from an EMBL/GenBank/DDBJ whole genome shotgun (WGS) entry which is preliminary data.</text>
</comment>
<evidence type="ECO:0000259" key="7">
    <source>
        <dbReference type="PROSITE" id="PS50850"/>
    </source>
</evidence>
<keyword evidence="2" id="KW-0813">Transport</keyword>
<feature type="transmembrane region" description="Helical" evidence="6">
    <location>
        <begin position="281"/>
        <end position="306"/>
    </location>
</feature>
<dbReference type="SUPFAM" id="SSF103473">
    <property type="entry name" value="MFS general substrate transporter"/>
    <property type="match status" value="1"/>
</dbReference>
<protein>
    <submittedName>
        <fullName evidence="8">MFS transporter</fullName>
    </submittedName>
</protein>
<feature type="transmembrane region" description="Helical" evidence="6">
    <location>
        <begin position="243"/>
        <end position="260"/>
    </location>
</feature>
<feature type="transmembrane region" description="Helical" evidence="6">
    <location>
        <begin position="375"/>
        <end position="398"/>
    </location>
</feature>
<dbReference type="CDD" id="cd17321">
    <property type="entry name" value="MFS_MMR_MDR_like"/>
    <property type="match status" value="1"/>
</dbReference>
<dbReference type="GO" id="GO:0005886">
    <property type="term" value="C:plasma membrane"/>
    <property type="evidence" value="ECO:0007669"/>
    <property type="project" value="UniProtKB-SubCell"/>
</dbReference>
<evidence type="ECO:0000256" key="6">
    <source>
        <dbReference type="SAM" id="Phobius"/>
    </source>
</evidence>
<dbReference type="PANTHER" id="PTHR42718:SF9">
    <property type="entry name" value="MAJOR FACILITATOR SUPERFAMILY MULTIDRUG TRANSPORTER MFSC"/>
    <property type="match status" value="1"/>
</dbReference>
<evidence type="ECO:0000256" key="1">
    <source>
        <dbReference type="ARBA" id="ARBA00004651"/>
    </source>
</evidence>
<dbReference type="Pfam" id="PF07690">
    <property type="entry name" value="MFS_1"/>
    <property type="match status" value="1"/>
</dbReference>
<feature type="transmembrane region" description="Helical" evidence="6">
    <location>
        <begin position="171"/>
        <end position="191"/>
    </location>
</feature>
<accession>A0A934X488</accession>
<dbReference type="PRINTS" id="PR01036">
    <property type="entry name" value="TCRTETB"/>
</dbReference>
<dbReference type="InterPro" id="IPR020846">
    <property type="entry name" value="MFS_dom"/>
</dbReference>
<gene>
    <name evidence="8" type="ORF">IPF40_06995</name>
</gene>
<name>A0A934X488_9MICO</name>
<feature type="transmembrane region" description="Helical" evidence="6">
    <location>
        <begin position="347"/>
        <end position="369"/>
    </location>
</feature>
<dbReference type="InterPro" id="IPR011701">
    <property type="entry name" value="MFS"/>
</dbReference>
<sequence>MSPPSTEHPLGTRRWWALATIALGVSLIIMDATIVSVALPVVIRDLDLTANQAEWMNAIYSLTFAALLLTVGHLGDLRGRRLLFAGGMGLFMVASVFAGSAQSAEILIGARLLQGVGASAILTSTLATLNSIFRGRERAIAFAVYGATIGGMAAVGPLVGGWLATDVSWRWAFWLNIPFGLLVLAGIWRVVPETRDPGAHSHFDLLGAALSALAMGGAVFALIEGATYGWWRQPSGAPSPVPAVAAAAALSTVLFFVREGRARSAGRPPMIDVGLLRLPTLRYGLIAAAVVAFGEFGLMFTLPLLLQGALGYSALGAGWLLVSLAIGAFLVSGATPHLTQAIGQRSVVRIGLALEAVAVAGIALTLSLTIPSWAIAAWLFVYGVGVGMATAQLSSVIMSDVPPAQGGQASGLQSTVRQLGSALGIAVLGTLLVTSLGAGLQERLDASGMPPAASAQVVEIVRGSAGAAIPSLAADPQGAGAAYLARAAMVDASRRTAGFAAAALALGVLATLALPTPRRPDDDPHL</sequence>
<comment type="subcellular location">
    <subcellularLocation>
        <location evidence="1">Cell membrane</location>
        <topology evidence="1">Multi-pass membrane protein</topology>
    </subcellularLocation>
</comment>
<reference evidence="8 9" key="1">
    <citation type="submission" date="2020-10" db="EMBL/GenBank/DDBJ databases">
        <title>Connecting structure to function with the recovery of over 1000 high-quality activated sludge metagenome-assembled genomes encoding full-length rRNA genes using long-read sequencing.</title>
        <authorList>
            <person name="Singleton C.M."/>
            <person name="Petriglieri F."/>
            <person name="Kristensen J.M."/>
            <person name="Kirkegaard R.H."/>
            <person name="Michaelsen T.Y."/>
            <person name="Andersen M.H."/>
            <person name="Karst S.M."/>
            <person name="Dueholm M.S."/>
            <person name="Nielsen P.H."/>
            <person name="Albertsen M."/>
        </authorList>
    </citation>
    <scope>NUCLEOTIDE SEQUENCE [LARGE SCALE GENOMIC DNA]</scope>
    <source>
        <strain evidence="8">AalE_18-Q3-R2-46_BAT3C.188</strain>
    </source>
</reference>
<feature type="transmembrane region" description="Helical" evidence="6">
    <location>
        <begin position="496"/>
        <end position="514"/>
    </location>
</feature>
<evidence type="ECO:0000313" key="8">
    <source>
        <dbReference type="EMBL" id="MBK6300796.1"/>
    </source>
</evidence>
<proteinExistence type="predicted"/>
<dbReference type="PROSITE" id="PS50850">
    <property type="entry name" value="MFS"/>
    <property type="match status" value="1"/>
</dbReference>
<dbReference type="EMBL" id="JADIXZ010000004">
    <property type="protein sequence ID" value="MBK6300796.1"/>
    <property type="molecule type" value="Genomic_DNA"/>
</dbReference>
<feature type="transmembrane region" description="Helical" evidence="6">
    <location>
        <begin position="55"/>
        <end position="75"/>
    </location>
</feature>
<feature type="transmembrane region" description="Helical" evidence="6">
    <location>
        <begin position="15"/>
        <end position="43"/>
    </location>
</feature>
<keyword evidence="3 6" id="KW-0812">Transmembrane</keyword>
<keyword evidence="5 6" id="KW-0472">Membrane</keyword>